<reference evidence="2 3" key="1">
    <citation type="submission" date="2016-11" db="EMBL/GenBank/DDBJ databases">
        <title>Mixed transmission modes and dynamic genome evolution in an obligate animal-bacterial symbiosis.</title>
        <authorList>
            <person name="Russell S.L."/>
            <person name="Corbett-Detig R.B."/>
            <person name="Cavanaugh C.M."/>
        </authorList>
    </citation>
    <scope>NUCLEOTIDE SEQUENCE [LARGE SCALE GENOMIC DNA]</scope>
    <source>
        <strain evidence="2">Se-Cadez</strain>
    </source>
</reference>
<dbReference type="AlphaFoldDB" id="A0A1T2KTC2"/>
<comment type="caution">
    <text evidence="2">The sequence shown here is derived from an EMBL/GenBank/DDBJ whole genome shotgun (WGS) entry which is preliminary data.</text>
</comment>
<organism evidence="2 3">
    <name type="scientific">Solemya velesiana gill symbiont</name>
    <dbReference type="NCBI Taxonomy" id="1918948"/>
    <lineage>
        <taxon>Bacteria</taxon>
        <taxon>Pseudomonadati</taxon>
        <taxon>Pseudomonadota</taxon>
        <taxon>Gammaproteobacteria</taxon>
        <taxon>sulfur-oxidizing symbionts</taxon>
    </lineage>
</organism>
<dbReference type="GO" id="GO:0042910">
    <property type="term" value="F:xenobiotic transmembrane transporter activity"/>
    <property type="evidence" value="ECO:0007669"/>
    <property type="project" value="TreeGrafter"/>
</dbReference>
<evidence type="ECO:0000313" key="2">
    <source>
        <dbReference type="EMBL" id="OOZ35966.1"/>
    </source>
</evidence>
<dbReference type="InterPro" id="IPR001036">
    <property type="entry name" value="Acrflvin-R"/>
</dbReference>
<dbReference type="PANTHER" id="PTHR32063">
    <property type="match status" value="1"/>
</dbReference>
<gene>
    <name evidence="2" type="ORF">BOW51_09510</name>
</gene>
<name>A0A1T2KTC2_9GAMM</name>
<evidence type="ECO:0000256" key="1">
    <source>
        <dbReference type="SAM" id="MobiDB-lite"/>
    </source>
</evidence>
<dbReference type="GO" id="GO:0005886">
    <property type="term" value="C:plasma membrane"/>
    <property type="evidence" value="ECO:0007669"/>
    <property type="project" value="TreeGrafter"/>
</dbReference>
<dbReference type="InterPro" id="IPR027463">
    <property type="entry name" value="AcrB_DN_DC_subdom"/>
</dbReference>
<sequence length="237" mass="27070">MVRHYYLRQASWEADIQVMLKDKGDRDRSSHELAVAARSLLTPIAREYGARIAVVEMPPGPPVVQTVVAEVYGPDDQTRRAVTTDLKRMFDQVENLVDVDTYITDTYERWHFAVDTEKTTRRGVSVETINRNLDMAMGGYRLGDVKRGTVLEPTYLVIQLPLNRRSELSQLAVLPIPSESGQTVPLSELGKFERIPEERVIYHKDLRTIEYVTGEMEGKQSRHPNTACSHWEATVER</sequence>
<dbReference type="Pfam" id="PF00873">
    <property type="entry name" value="ACR_tran"/>
    <property type="match status" value="1"/>
</dbReference>
<dbReference type="Gene3D" id="3.30.2090.10">
    <property type="entry name" value="Multidrug efflux transporter AcrB TolC docking domain, DN and DC subdomains"/>
    <property type="match status" value="1"/>
</dbReference>
<protein>
    <submittedName>
        <fullName evidence="2">Uncharacterized protein</fullName>
    </submittedName>
</protein>
<dbReference type="PANTHER" id="PTHR32063:SF16">
    <property type="entry name" value="CATION EFFLUX SYSTEM (ACRB_ACRD_ACRF FAMILY)"/>
    <property type="match status" value="1"/>
</dbReference>
<evidence type="ECO:0000313" key="3">
    <source>
        <dbReference type="Proteomes" id="UP000190896"/>
    </source>
</evidence>
<dbReference type="Proteomes" id="UP000190896">
    <property type="component" value="Unassembled WGS sequence"/>
</dbReference>
<dbReference type="Gene3D" id="3.30.70.1430">
    <property type="entry name" value="Multidrug efflux transporter AcrB pore domain"/>
    <property type="match status" value="1"/>
</dbReference>
<dbReference type="EMBL" id="MPRJ01000063">
    <property type="protein sequence ID" value="OOZ35966.1"/>
    <property type="molecule type" value="Genomic_DNA"/>
</dbReference>
<dbReference type="SUPFAM" id="SSF82714">
    <property type="entry name" value="Multidrug efflux transporter AcrB TolC docking domain, DN and DC subdomains"/>
    <property type="match status" value="1"/>
</dbReference>
<accession>A0A1T2KTC2</accession>
<feature type="region of interest" description="Disordered" evidence="1">
    <location>
        <begin position="217"/>
        <end position="237"/>
    </location>
</feature>
<proteinExistence type="predicted"/>
<dbReference type="Gene3D" id="3.30.70.1440">
    <property type="entry name" value="Multidrug efflux transporter AcrB pore domain"/>
    <property type="match status" value="1"/>
</dbReference>
<keyword evidence="3" id="KW-1185">Reference proteome</keyword>